<proteinExistence type="predicted"/>
<evidence type="ECO:0000313" key="2">
    <source>
        <dbReference type="Proteomes" id="UP000580250"/>
    </source>
</evidence>
<dbReference type="Proteomes" id="UP000580250">
    <property type="component" value="Unassembled WGS sequence"/>
</dbReference>
<reference evidence="1 2" key="1">
    <citation type="submission" date="2020-08" db="EMBL/GenBank/DDBJ databases">
        <authorList>
            <person name="Koutsovoulos G."/>
            <person name="Danchin GJ E."/>
        </authorList>
    </citation>
    <scope>NUCLEOTIDE SEQUENCE [LARGE SCALE GENOMIC DNA]</scope>
</reference>
<name>A0A6V7UDA6_MELEN</name>
<dbReference type="AlphaFoldDB" id="A0A6V7UDA6"/>
<protein>
    <submittedName>
        <fullName evidence="1">Uncharacterized protein</fullName>
    </submittedName>
</protein>
<dbReference type="EMBL" id="CAJEWN010000056">
    <property type="protein sequence ID" value="CAD2154458.1"/>
    <property type="molecule type" value="Genomic_DNA"/>
</dbReference>
<gene>
    <name evidence="1" type="ORF">MENT_LOCUS11499</name>
</gene>
<sequence length="69" mass="7698">MNSSSDSSLGLLGPRNSVCNRTIIVSKRSSRRGDLPEVFNEIDSSLQKFIDQTRSNESSAQHKITKKMN</sequence>
<comment type="caution">
    <text evidence="1">The sequence shown here is derived from an EMBL/GenBank/DDBJ whole genome shotgun (WGS) entry which is preliminary data.</text>
</comment>
<accession>A0A6V7UDA6</accession>
<organism evidence="1 2">
    <name type="scientific">Meloidogyne enterolobii</name>
    <name type="common">Root-knot nematode worm</name>
    <name type="synonym">Meloidogyne mayaguensis</name>
    <dbReference type="NCBI Taxonomy" id="390850"/>
    <lineage>
        <taxon>Eukaryota</taxon>
        <taxon>Metazoa</taxon>
        <taxon>Ecdysozoa</taxon>
        <taxon>Nematoda</taxon>
        <taxon>Chromadorea</taxon>
        <taxon>Rhabditida</taxon>
        <taxon>Tylenchina</taxon>
        <taxon>Tylenchomorpha</taxon>
        <taxon>Tylenchoidea</taxon>
        <taxon>Meloidogynidae</taxon>
        <taxon>Meloidogyninae</taxon>
        <taxon>Meloidogyne</taxon>
    </lineage>
</organism>
<evidence type="ECO:0000313" key="1">
    <source>
        <dbReference type="EMBL" id="CAD2154458.1"/>
    </source>
</evidence>